<sequence length="121" mass="14361">MDKEDFTEHRSGTDRRESVVDRRLGLDRRRGPGKRRSDERKAAEEGRMSDEQFEFLMAVDEYKRKNARPFPTWTEVLELITALGYRKVAQPKPLERYKRSPKRSKMRPTIPKKQKQAQAVK</sequence>
<gene>
    <name evidence="2" type="ORF">LCGC14_3167670</name>
</gene>
<feature type="compositionally biased region" description="Basic residues" evidence="1">
    <location>
        <begin position="99"/>
        <end position="115"/>
    </location>
</feature>
<feature type="region of interest" description="Disordered" evidence="1">
    <location>
        <begin position="1"/>
        <end position="49"/>
    </location>
</feature>
<accession>A0A0F8VI16</accession>
<evidence type="ECO:0000256" key="1">
    <source>
        <dbReference type="SAM" id="MobiDB-lite"/>
    </source>
</evidence>
<protein>
    <submittedName>
        <fullName evidence="2">Uncharacterized protein</fullName>
    </submittedName>
</protein>
<proteinExistence type="predicted"/>
<name>A0A0F8VI16_9ZZZZ</name>
<dbReference type="AlphaFoldDB" id="A0A0F8VI16"/>
<feature type="region of interest" description="Disordered" evidence="1">
    <location>
        <begin position="90"/>
        <end position="121"/>
    </location>
</feature>
<organism evidence="2">
    <name type="scientific">marine sediment metagenome</name>
    <dbReference type="NCBI Taxonomy" id="412755"/>
    <lineage>
        <taxon>unclassified sequences</taxon>
        <taxon>metagenomes</taxon>
        <taxon>ecological metagenomes</taxon>
    </lineage>
</organism>
<dbReference type="EMBL" id="LAZR01070209">
    <property type="protein sequence ID" value="KKK44007.1"/>
    <property type="molecule type" value="Genomic_DNA"/>
</dbReference>
<evidence type="ECO:0000313" key="2">
    <source>
        <dbReference type="EMBL" id="KKK44007.1"/>
    </source>
</evidence>
<comment type="caution">
    <text evidence="2">The sequence shown here is derived from an EMBL/GenBank/DDBJ whole genome shotgun (WGS) entry which is preliminary data.</text>
</comment>
<reference evidence="2" key="1">
    <citation type="journal article" date="2015" name="Nature">
        <title>Complex archaea that bridge the gap between prokaryotes and eukaryotes.</title>
        <authorList>
            <person name="Spang A."/>
            <person name="Saw J.H."/>
            <person name="Jorgensen S.L."/>
            <person name="Zaremba-Niedzwiedzka K."/>
            <person name="Martijn J."/>
            <person name="Lind A.E."/>
            <person name="van Eijk R."/>
            <person name="Schleper C."/>
            <person name="Guy L."/>
            <person name="Ettema T.J."/>
        </authorList>
    </citation>
    <scope>NUCLEOTIDE SEQUENCE</scope>
</reference>